<keyword evidence="3" id="KW-1185">Reference proteome</keyword>
<proteinExistence type="predicted"/>
<feature type="domain" description="Putative restriction endonuclease" evidence="1">
    <location>
        <begin position="23"/>
        <end position="168"/>
    </location>
</feature>
<gene>
    <name evidence="2" type="ORF">EV192_12525</name>
</gene>
<dbReference type="Proteomes" id="UP000295680">
    <property type="component" value="Unassembled WGS sequence"/>
</dbReference>
<evidence type="ECO:0000313" key="3">
    <source>
        <dbReference type="Proteomes" id="UP000295680"/>
    </source>
</evidence>
<reference evidence="2 3" key="1">
    <citation type="submission" date="2019-03" db="EMBL/GenBank/DDBJ databases">
        <title>Genomic Encyclopedia of Type Strains, Phase IV (KMG-IV): sequencing the most valuable type-strain genomes for metagenomic binning, comparative biology and taxonomic classification.</title>
        <authorList>
            <person name="Goeker M."/>
        </authorList>
    </citation>
    <scope>NUCLEOTIDE SEQUENCE [LARGE SCALE GENOMIC DNA]</scope>
    <source>
        <strain evidence="2 3">DSM 45934</strain>
    </source>
</reference>
<dbReference type="PANTHER" id="PTHR35400">
    <property type="entry name" value="SLR1083 PROTEIN"/>
    <property type="match status" value="1"/>
</dbReference>
<evidence type="ECO:0000259" key="1">
    <source>
        <dbReference type="Pfam" id="PF05685"/>
    </source>
</evidence>
<keyword evidence="2" id="KW-0540">Nuclease</keyword>
<dbReference type="AlphaFoldDB" id="A0A4R2IIS6"/>
<dbReference type="InterPro" id="IPR011335">
    <property type="entry name" value="Restrct_endonuc-II-like"/>
</dbReference>
<evidence type="ECO:0000313" key="2">
    <source>
        <dbReference type="EMBL" id="TCO44202.1"/>
    </source>
</evidence>
<dbReference type="Gene3D" id="3.90.1570.10">
    <property type="entry name" value="tt1808, chain A"/>
    <property type="match status" value="1"/>
</dbReference>
<dbReference type="InterPro" id="IPR008538">
    <property type="entry name" value="Uma2"/>
</dbReference>
<keyword evidence="2" id="KW-0378">Hydrolase</keyword>
<keyword evidence="2" id="KW-0255">Endonuclease</keyword>
<dbReference type="InterPro" id="IPR012296">
    <property type="entry name" value="Nuclease_put_TT1808"/>
</dbReference>
<dbReference type="PANTHER" id="PTHR35400:SF3">
    <property type="entry name" value="SLL1072 PROTEIN"/>
    <property type="match status" value="1"/>
</dbReference>
<dbReference type="SUPFAM" id="SSF52980">
    <property type="entry name" value="Restriction endonuclease-like"/>
    <property type="match status" value="1"/>
</dbReference>
<dbReference type="OrthoDB" id="9799703at2"/>
<name>A0A4R2IIS6_9PSEU</name>
<protein>
    <submittedName>
        <fullName evidence="2">Putative restriction endonuclease</fullName>
    </submittedName>
</protein>
<dbReference type="CDD" id="cd06260">
    <property type="entry name" value="DUF820-like"/>
    <property type="match status" value="1"/>
</dbReference>
<dbReference type="RefSeq" id="WP_132126450.1">
    <property type="nucleotide sequence ID" value="NZ_SLWS01000025.1"/>
</dbReference>
<accession>A0A4R2IIS6</accession>
<organism evidence="2 3">
    <name type="scientific">Actinocrispum wychmicini</name>
    <dbReference type="NCBI Taxonomy" id="1213861"/>
    <lineage>
        <taxon>Bacteria</taxon>
        <taxon>Bacillati</taxon>
        <taxon>Actinomycetota</taxon>
        <taxon>Actinomycetes</taxon>
        <taxon>Pseudonocardiales</taxon>
        <taxon>Pseudonocardiaceae</taxon>
        <taxon>Actinocrispum</taxon>
    </lineage>
</organism>
<dbReference type="GO" id="GO:0004519">
    <property type="term" value="F:endonuclease activity"/>
    <property type="evidence" value="ECO:0007669"/>
    <property type="project" value="UniProtKB-KW"/>
</dbReference>
<sequence length="196" mass="21313">MSAALEHPLGPFTVKDWLAMDPPADGSRLELLWGYLHVTPAPSTTHQYAAGRLIRPLEDAFAACGRTDLYVVPAPNVRISTGRRLMVIPDLVVSTREPAGVSFGPEELALIVEIWSPGNPREEREDKMAGYTVAGVPFVWTIDRGHDLAGMTLTAHRFVDGSYVAENRIQTDGSATITAAPVPIDLDLSALLKRSR</sequence>
<dbReference type="EMBL" id="SLWS01000025">
    <property type="protein sequence ID" value="TCO44202.1"/>
    <property type="molecule type" value="Genomic_DNA"/>
</dbReference>
<comment type="caution">
    <text evidence="2">The sequence shown here is derived from an EMBL/GenBank/DDBJ whole genome shotgun (WGS) entry which is preliminary data.</text>
</comment>
<dbReference type="Pfam" id="PF05685">
    <property type="entry name" value="Uma2"/>
    <property type="match status" value="1"/>
</dbReference>